<gene>
    <name evidence="7 11" type="primary">rplV</name>
    <name evidence="11" type="ORF">CSEC_0219</name>
</gene>
<dbReference type="RefSeq" id="WP_041016554.1">
    <property type="nucleotide sequence ID" value="NZ_CCEJ010000001.1"/>
</dbReference>
<comment type="function">
    <text evidence="7 10">This protein binds specifically to 23S rRNA; its binding is stimulated by other ribosomal proteins, e.g., L4, L17, and L20. It is important during the early stages of 50S assembly. It makes multiple contacts with different domains of the 23S rRNA in the assembled 50S subunit and ribosome.</text>
</comment>
<evidence type="ECO:0000256" key="6">
    <source>
        <dbReference type="ARBA" id="ARBA00035207"/>
    </source>
</evidence>
<keyword evidence="2 7" id="KW-0699">rRNA-binding</keyword>
<organism evidence="11 12">
    <name type="scientific">Candidatus Criblamydia sequanensis CRIB-18</name>
    <dbReference type="NCBI Taxonomy" id="1437425"/>
    <lineage>
        <taxon>Bacteria</taxon>
        <taxon>Pseudomonadati</taxon>
        <taxon>Chlamydiota</taxon>
        <taxon>Chlamydiia</taxon>
        <taxon>Parachlamydiales</taxon>
        <taxon>Candidatus Criblamydiaceae</taxon>
        <taxon>Candidatus Criblamydia</taxon>
    </lineage>
</organism>
<evidence type="ECO:0000256" key="8">
    <source>
        <dbReference type="RuleBase" id="RU004005"/>
    </source>
</evidence>
<comment type="similarity">
    <text evidence="1 7 8">Belongs to the universal ribosomal protein uL22 family.</text>
</comment>
<keyword evidence="3 7" id="KW-0694">RNA-binding</keyword>
<reference evidence="11" key="2">
    <citation type="submission" date="2014-09" db="EMBL/GenBank/DDBJ databases">
        <title>Criblamydia sequanensis harbors a mega-plasmid encoding arsenite resistance.</title>
        <authorList>
            <person name="Bertelli C."/>
            <person name="Goesmann A."/>
            <person name="Greub G."/>
        </authorList>
    </citation>
    <scope>NUCLEOTIDE SEQUENCE [LARGE SCALE GENOMIC DNA]</scope>
    <source>
        <strain evidence="11">CRIB-18</strain>
    </source>
</reference>
<dbReference type="EMBL" id="CCEJ010000001">
    <property type="protein sequence ID" value="CDR33058.1"/>
    <property type="molecule type" value="Genomic_DNA"/>
</dbReference>
<evidence type="ECO:0000313" key="11">
    <source>
        <dbReference type="EMBL" id="CDR33058.1"/>
    </source>
</evidence>
<dbReference type="InterPro" id="IPR001063">
    <property type="entry name" value="Ribosomal_uL22"/>
</dbReference>
<dbReference type="Pfam" id="PF00237">
    <property type="entry name" value="Ribosomal_L22"/>
    <property type="match status" value="1"/>
</dbReference>
<dbReference type="AlphaFoldDB" id="A0A090D0F6"/>
<keyword evidence="5 7" id="KW-0687">Ribonucleoprotein</keyword>
<evidence type="ECO:0000256" key="1">
    <source>
        <dbReference type="ARBA" id="ARBA00009451"/>
    </source>
</evidence>
<dbReference type="eggNOG" id="COG0091">
    <property type="taxonomic scope" value="Bacteria"/>
</dbReference>
<dbReference type="GO" id="GO:0006412">
    <property type="term" value="P:translation"/>
    <property type="evidence" value="ECO:0007669"/>
    <property type="project" value="UniProtKB-UniRule"/>
</dbReference>
<evidence type="ECO:0000256" key="3">
    <source>
        <dbReference type="ARBA" id="ARBA00022884"/>
    </source>
</evidence>
<dbReference type="GO" id="GO:0019843">
    <property type="term" value="F:rRNA binding"/>
    <property type="evidence" value="ECO:0007669"/>
    <property type="project" value="UniProtKB-UniRule"/>
</dbReference>
<proteinExistence type="inferred from homology"/>
<protein>
    <recommendedName>
        <fullName evidence="6 7">Large ribosomal subunit protein uL22</fullName>
    </recommendedName>
</protein>
<accession>A0A090D0F6</accession>
<reference evidence="11" key="1">
    <citation type="submission" date="2013-12" db="EMBL/GenBank/DDBJ databases">
        <authorList>
            <person name="Linke B."/>
        </authorList>
    </citation>
    <scope>NUCLEOTIDE SEQUENCE [LARGE SCALE GENOMIC DNA]</scope>
    <source>
        <strain evidence="11">CRIB-18</strain>
    </source>
</reference>
<evidence type="ECO:0000256" key="5">
    <source>
        <dbReference type="ARBA" id="ARBA00023274"/>
    </source>
</evidence>
<dbReference type="PANTHER" id="PTHR13501:SF8">
    <property type="entry name" value="LARGE RIBOSOMAL SUBUNIT PROTEIN UL22M"/>
    <property type="match status" value="1"/>
</dbReference>
<evidence type="ECO:0000256" key="7">
    <source>
        <dbReference type="HAMAP-Rule" id="MF_01331"/>
    </source>
</evidence>
<evidence type="ECO:0000313" key="12">
    <source>
        <dbReference type="Proteomes" id="UP000031552"/>
    </source>
</evidence>
<dbReference type="STRING" id="1437425.CSEC_0219"/>
<sequence length="111" mass="12301">MALAKAVSKYIRISPRKVRVVAGIIKNMPVDAASFQLKASNLKGGRLLKKTLDSAVANAEINHDLKREELKVIEVRVDEGPRLKRARSRSKGGRHPILKRTSHLTVIVGKE</sequence>
<keyword evidence="4 7" id="KW-0689">Ribosomal protein</keyword>
<dbReference type="Gene3D" id="3.90.470.10">
    <property type="entry name" value="Ribosomal protein L22/L17"/>
    <property type="match status" value="1"/>
</dbReference>
<dbReference type="NCBIfam" id="TIGR01044">
    <property type="entry name" value="rplV_bact"/>
    <property type="match status" value="1"/>
</dbReference>
<evidence type="ECO:0000256" key="4">
    <source>
        <dbReference type="ARBA" id="ARBA00022980"/>
    </source>
</evidence>
<comment type="function">
    <text evidence="7">The globular domain of the protein is located near the polypeptide exit tunnel on the outside of the subunit, while an extended beta-hairpin is found that lines the wall of the exit tunnel in the center of the 70S ribosome.</text>
</comment>
<name>A0A090D0F6_9BACT</name>
<evidence type="ECO:0000256" key="9">
    <source>
        <dbReference type="RuleBase" id="RU004006"/>
    </source>
</evidence>
<dbReference type="GO" id="GO:0022625">
    <property type="term" value="C:cytosolic large ribosomal subunit"/>
    <property type="evidence" value="ECO:0007669"/>
    <property type="project" value="TreeGrafter"/>
</dbReference>
<dbReference type="SUPFAM" id="SSF54843">
    <property type="entry name" value="Ribosomal protein L22"/>
    <property type="match status" value="1"/>
</dbReference>
<dbReference type="GO" id="GO:0003735">
    <property type="term" value="F:structural constituent of ribosome"/>
    <property type="evidence" value="ECO:0007669"/>
    <property type="project" value="InterPro"/>
</dbReference>
<dbReference type="PANTHER" id="PTHR13501">
    <property type="entry name" value="CHLOROPLAST 50S RIBOSOMAL PROTEIN L22-RELATED"/>
    <property type="match status" value="1"/>
</dbReference>
<dbReference type="InterPro" id="IPR047867">
    <property type="entry name" value="Ribosomal_uL22_bac/org-type"/>
</dbReference>
<keyword evidence="12" id="KW-1185">Reference proteome</keyword>
<comment type="caution">
    <text evidence="11">The sequence shown here is derived from an EMBL/GenBank/DDBJ whole genome shotgun (WGS) entry which is preliminary data.</text>
</comment>
<dbReference type="OrthoDB" id="9805969at2"/>
<dbReference type="HAMAP" id="MF_01331_B">
    <property type="entry name" value="Ribosomal_uL22_B"/>
    <property type="match status" value="1"/>
</dbReference>
<evidence type="ECO:0000256" key="10">
    <source>
        <dbReference type="RuleBase" id="RU004008"/>
    </source>
</evidence>
<dbReference type="Proteomes" id="UP000031552">
    <property type="component" value="Unassembled WGS sequence"/>
</dbReference>
<dbReference type="InterPro" id="IPR036394">
    <property type="entry name" value="Ribosomal_uL22_sf"/>
</dbReference>
<dbReference type="InterPro" id="IPR005727">
    <property type="entry name" value="Ribosomal_uL22_bac/chlpt-type"/>
</dbReference>
<evidence type="ECO:0000256" key="2">
    <source>
        <dbReference type="ARBA" id="ARBA00022730"/>
    </source>
</evidence>
<comment type="subunit">
    <text evidence="7 9">Part of the 50S ribosomal subunit.</text>
</comment>